<name>A0ACB7IRH5_PLECO</name>
<reference evidence="1 2" key="1">
    <citation type="journal article" date="2021" name="Appl. Environ. Microbiol.">
        <title>Genetic linkage and physical mapping for an oyster mushroom Pleurotus cornucopiae and QTL analysis for the trait cap color.</title>
        <authorList>
            <person name="Zhang Y."/>
            <person name="Gao W."/>
            <person name="Sonnenberg A."/>
            <person name="Chen Q."/>
            <person name="Zhang J."/>
            <person name="Huang C."/>
        </authorList>
    </citation>
    <scope>NUCLEOTIDE SEQUENCE [LARGE SCALE GENOMIC DNA]</scope>
    <source>
        <strain evidence="1">CCMSSC00406</strain>
    </source>
</reference>
<organism evidence="1 2">
    <name type="scientific">Pleurotus cornucopiae</name>
    <name type="common">Cornucopia mushroom</name>
    <dbReference type="NCBI Taxonomy" id="5321"/>
    <lineage>
        <taxon>Eukaryota</taxon>
        <taxon>Fungi</taxon>
        <taxon>Dikarya</taxon>
        <taxon>Basidiomycota</taxon>
        <taxon>Agaricomycotina</taxon>
        <taxon>Agaricomycetes</taxon>
        <taxon>Agaricomycetidae</taxon>
        <taxon>Agaricales</taxon>
        <taxon>Pleurotineae</taxon>
        <taxon>Pleurotaceae</taxon>
        <taxon>Pleurotus</taxon>
    </lineage>
</organism>
<proteinExistence type="predicted"/>
<dbReference type="Proteomes" id="UP000824881">
    <property type="component" value="Unassembled WGS sequence"/>
</dbReference>
<comment type="caution">
    <text evidence="1">The sequence shown here is derived from an EMBL/GenBank/DDBJ whole genome shotgun (WGS) entry which is preliminary data.</text>
</comment>
<keyword evidence="2" id="KW-1185">Reference proteome</keyword>
<sequence length="959" mass="98581">MPPSTSSNDAEHNIDLYAPYALADSHAHSYDYDRLQYRKRATRLVITPGGVLQHHLASYPPPPFSALLAAGARENADVSPAAGPPHTSASFRSAPQELLSSPPAANDLHTPAIAQGENDASPPLRFETPEPFLGDHDDPTHPLRPAAPPPVHNHQEHDNDSDNDAASPPDVKVILSSEAPAPSPFVQGTQRRATSSPACTSTPPASAYTIHPTTLISTSTSTASSSSSSAALPTNEASSTPLQSSIALLPTAVVANTSTSSTGVPLGIGASGTGTAAPASFSALHTVPFYVSVVFGSIAAAALLAALVAWAFRFRSAARVRREERIFGCRGTGNAGGGGGGDDEGGDGGGWAAWWSRPFMNRVGSGRESLATIETSEVADSYVSSRPPPNGGIGGVAGAGAGAVGVGVGSGNVGVGVGVGSGNVGVGGAGAGGAVPEGVWREWEHATGMSFGREMGVGSGTDMAMQRTVSSKRRHQARAAAGDGDGGEFRDEEFGGVVKGDEGRGSYYVHPPPQTYDAPTQPLENPFAPAHPYPSTASTSDSALAPPPALARSGTRSGSSTRERGAGRGRVALPRMDSLGSGVGLGLGLEFSGSSDLFLSADDGMGDMEGMGGGMGMGGIGDMGGMGGMGSMLRVTNRAEGDGMSVSSASRAGTALGMHEDGDRDRFSMSHSPTTPSPSTPIPASASTSTSTSTARPSDSGLGEAPSTRPLPLSSFPSLPSMFNAIKTTFGAAFSPSVNQGRGEEDRFTRAPARCGVKKTRKWAQMGGDVDIEEEDNEKGKGERERKEGEGEEEEGTKPLSVSKKHSRRYSNGNINNAKRLSLMRGVSARRVRDSFPVGLSKRGRGGMRRLGSSASRMSRAGGSSMGARSSTRGSGERGHGGWEDLDARSDYGFDDNDSTQDNDYGGNGDDEAEEDDGGRPRFLSRPSAASFLSSVSGVSVFSVDSVNSSREALVRERA</sequence>
<evidence type="ECO:0000313" key="2">
    <source>
        <dbReference type="Proteomes" id="UP000824881"/>
    </source>
</evidence>
<gene>
    <name evidence="1" type="ORF">CCMSSC00406_0009539</name>
</gene>
<dbReference type="EMBL" id="WQMT02000008">
    <property type="protein sequence ID" value="KAG9220218.1"/>
    <property type="molecule type" value="Genomic_DNA"/>
</dbReference>
<protein>
    <submittedName>
        <fullName evidence="1">Uncharacterized protein</fullName>
    </submittedName>
</protein>
<evidence type="ECO:0000313" key="1">
    <source>
        <dbReference type="EMBL" id="KAG9220218.1"/>
    </source>
</evidence>
<accession>A0ACB7IRH5</accession>